<keyword evidence="2" id="KW-0812">Transmembrane</keyword>
<feature type="region of interest" description="Disordered" evidence="1">
    <location>
        <begin position="1"/>
        <end position="25"/>
    </location>
</feature>
<sequence>MAKRPAGSKKTWLRAPPKKRPTPRPLSHQEALALQIAHIILWVLHFVFAVSFAFSTVFIAIWHQRHATNTGQEWQRSLTQDRWIMVAIVLAVGSGVWWVFWGVQGVKWCVDKVLRMRIENARVGYGGYQDIDGEYLSRKERRTRENMSKGKREYMDRLMAQKRW</sequence>
<evidence type="ECO:0000256" key="1">
    <source>
        <dbReference type="SAM" id="MobiDB-lite"/>
    </source>
</evidence>
<dbReference type="EMBL" id="MU005769">
    <property type="protein sequence ID" value="KAF2710342.1"/>
    <property type="molecule type" value="Genomic_DNA"/>
</dbReference>
<evidence type="ECO:0000256" key="2">
    <source>
        <dbReference type="SAM" id="Phobius"/>
    </source>
</evidence>
<gene>
    <name evidence="3" type="ORF">K504DRAFT_533297</name>
</gene>
<name>A0A6G1KCZ3_9PLEO</name>
<dbReference type="AlphaFoldDB" id="A0A6G1KCZ3"/>
<keyword evidence="4" id="KW-1185">Reference proteome</keyword>
<dbReference type="Proteomes" id="UP000799428">
    <property type="component" value="Unassembled WGS sequence"/>
</dbReference>
<evidence type="ECO:0000313" key="4">
    <source>
        <dbReference type="Proteomes" id="UP000799428"/>
    </source>
</evidence>
<protein>
    <submittedName>
        <fullName evidence="3">Uncharacterized protein</fullName>
    </submittedName>
</protein>
<keyword evidence="2" id="KW-0472">Membrane</keyword>
<proteinExistence type="predicted"/>
<reference evidence="3" key="1">
    <citation type="journal article" date="2020" name="Stud. Mycol.">
        <title>101 Dothideomycetes genomes: a test case for predicting lifestyles and emergence of pathogens.</title>
        <authorList>
            <person name="Haridas S."/>
            <person name="Albert R."/>
            <person name="Binder M."/>
            <person name="Bloem J."/>
            <person name="Labutti K."/>
            <person name="Salamov A."/>
            <person name="Andreopoulos B."/>
            <person name="Baker S."/>
            <person name="Barry K."/>
            <person name="Bills G."/>
            <person name="Bluhm B."/>
            <person name="Cannon C."/>
            <person name="Castanera R."/>
            <person name="Culley D."/>
            <person name="Daum C."/>
            <person name="Ezra D."/>
            <person name="Gonzalez J."/>
            <person name="Henrissat B."/>
            <person name="Kuo A."/>
            <person name="Liang C."/>
            <person name="Lipzen A."/>
            <person name="Lutzoni F."/>
            <person name="Magnuson J."/>
            <person name="Mondo S."/>
            <person name="Nolan M."/>
            <person name="Ohm R."/>
            <person name="Pangilinan J."/>
            <person name="Park H.-J."/>
            <person name="Ramirez L."/>
            <person name="Alfaro M."/>
            <person name="Sun H."/>
            <person name="Tritt A."/>
            <person name="Yoshinaga Y."/>
            <person name="Zwiers L.-H."/>
            <person name="Turgeon B."/>
            <person name="Goodwin S."/>
            <person name="Spatafora J."/>
            <person name="Crous P."/>
            <person name="Grigoriev I."/>
        </authorList>
    </citation>
    <scope>NUCLEOTIDE SEQUENCE</scope>
    <source>
        <strain evidence="3">CBS 279.74</strain>
    </source>
</reference>
<keyword evidence="2" id="KW-1133">Transmembrane helix</keyword>
<accession>A0A6G1KCZ3</accession>
<evidence type="ECO:0000313" key="3">
    <source>
        <dbReference type="EMBL" id="KAF2710342.1"/>
    </source>
</evidence>
<feature type="transmembrane region" description="Helical" evidence="2">
    <location>
        <begin position="39"/>
        <end position="62"/>
    </location>
</feature>
<organism evidence="3 4">
    <name type="scientific">Pleomassaria siparia CBS 279.74</name>
    <dbReference type="NCBI Taxonomy" id="1314801"/>
    <lineage>
        <taxon>Eukaryota</taxon>
        <taxon>Fungi</taxon>
        <taxon>Dikarya</taxon>
        <taxon>Ascomycota</taxon>
        <taxon>Pezizomycotina</taxon>
        <taxon>Dothideomycetes</taxon>
        <taxon>Pleosporomycetidae</taxon>
        <taxon>Pleosporales</taxon>
        <taxon>Pleomassariaceae</taxon>
        <taxon>Pleomassaria</taxon>
    </lineage>
</organism>
<feature type="transmembrane region" description="Helical" evidence="2">
    <location>
        <begin position="83"/>
        <end position="103"/>
    </location>
</feature>